<feature type="transmembrane region" description="Helical" evidence="1">
    <location>
        <begin position="469"/>
        <end position="491"/>
    </location>
</feature>
<name>A0A4S3TL65_9EURY</name>
<dbReference type="RefSeq" id="WP_141464521.1">
    <property type="nucleotide sequence ID" value="NZ_RBZW01000022.1"/>
</dbReference>
<feature type="transmembrane region" description="Helical" evidence="1">
    <location>
        <begin position="354"/>
        <end position="378"/>
    </location>
</feature>
<accession>A0A4S3TL65</accession>
<dbReference type="AlphaFoldDB" id="A0A4S3TL65"/>
<dbReference type="Pfam" id="PF01970">
    <property type="entry name" value="TctA"/>
    <property type="match status" value="1"/>
</dbReference>
<dbReference type="InterPro" id="IPR002823">
    <property type="entry name" value="DUF112_TM"/>
</dbReference>
<sequence length="498" mass="51418">MSTTHALLEGMSIALSWPTVMWLVVGIVLGIAIGAIPGIGPNLGMAVVLPLTLPLGGTNGIILLVGIYSGSMYGGSVAAILMNVPGTAAAAATTFDGYPLSRQGKAMLALSASAFSSASAGFMTIVALIVISPVLITIVLMFGSPEYFLVAVLGLSMITIVAQGSIVKGLIAGAFGMLVSTVGVAEMSPEVRYSFGYIGLYDGIDFVAAILGIFAVAEMLKLASERGSIARGTIDPDGSPLEGVKAAGSRWWLLVKSSFIGMFIGSIPGSGAAVSNFVAYSEAVRSSTTPENFGQGELDGVVAAESSNNGTVGGSLIPALSFGIPGSGATAVLLGGLLMHGLNPGPDLFTTELSFTYAVFVSLFLGNIVILVVGLSLITRMEYLTRIDTQILIPIVFVLAISGAYMLRSNWVDVLTVAAFGVIGYYMFAHNFSIVAFILGIVLGGIAEENFLRSLDLSDGSPLIFVDSWPARILVVLTILVLVAPVLKAALERSRGDA</sequence>
<proteinExistence type="predicted"/>
<evidence type="ECO:0000259" key="2">
    <source>
        <dbReference type="Pfam" id="PF01970"/>
    </source>
</evidence>
<keyword evidence="1" id="KW-0812">Transmembrane</keyword>
<dbReference type="PANTHER" id="PTHR35342">
    <property type="entry name" value="TRICARBOXYLIC TRANSPORT PROTEIN"/>
    <property type="match status" value="1"/>
</dbReference>
<feature type="transmembrane region" description="Helical" evidence="1">
    <location>
        <begin position="316"/>
        <end position="342"/>
    </location>
</feature>
<feature type="transmembrane region" description="Helical" evidence="1">
    <location>
        <begin position="259"/>
        <end position="280"/>
    </location>
</feature>
<feature type="transmembrane region" description="Helical" evidence="1">
    <location>
        <begin position="194"/>
        <end position="217"/>
    </location>
</feature>
<keyword evidence="1" id="KW-0472">Membrane</keyword>
<dbReference type="PANTHER" id="PTHR35342:SF5">
    <property type="entry name" value="TRICARBOXYLIC TRANSPORT PROTEIN"/>
    <property type="match status" value="1"/>
</dbReference>
<dbReference type="Proteomes" id="UP000318864">
    <property type="component" value="Unassembled WGS sequence"/>
</dbReference>
<reference evidence="3 4" key="1">
    <citation type="submission" date="2018-10" db="EMBL/GenBank/DDBJ databases">
        <title>Natronolimnobius sp. XQ-INN 246 isolated from Inner Mongolia Autonomous Region of China.</title>
        <authorList>
            <person name="Xue Q."/>
        </authorList>
    </citation>
    <scope>NUCLEOTIDE SEQUENCE [LARGE SCALE GENOMIC DNA]</scope>
    <source>
        <strain evidence="3 4">XQ-INN 246</strain>
    </source>
</reference>
<keyword evidence="4" id="KW-1185">Reference proteome</keyword>
<feature type="transmembrane region" description="Helical" evidence="1">
    <location>
        <begin position="107"/>
        <end position="140"/>
    </location>
</feature>
<gene>
    <name evidence="3" type="ORF">D8Y22_09780</name>
</gene>
<evidence type="ECO:0000313" key="3">
    <source>
        <dbReference type="EMBL" id="THE64902.1"/>
    </source>
</evidence>
<feature type="transmembrane region" description="Helical" evidence="1">
    <location>
        <begin position="20"/>
        <end position="39"/>
    </location>
</feature>
<feature type="transmembrane region" description="Helical" evidence="1">
    <location>
        <begin position="73"/>
        <end position="95"/>
    </location>
</feature>
<comment type="caution">
    <text evidence="3">The sequence shown here is derived from an EMBL/GenBank/DDBJ whole genome shotgun (WGS) entry which is preliminary data.</text>
</comment>
<keyword evidence="1" id="KW-1133">Transmembrane helix</keyword>
<feature type="transmembrane region" description="Helical" evidence="1">
    <location>
        <begin position="46"/>
        <end position="67"/>
    </location>
</feature>
<evidence type="ECO:0000313" key="4">
    <source>
        <dbReference type="Proteomes" id="UP000318864"/>
    </source>
</evidence>
<dbReference type="EMBL" id="RBZW01000022">
    <property type="protein sequence ID" value="THE64902.1"/>
    <property type="molecule type" value="Genomic_DNA"/>
</dbReference>
<dbReference type="OrthoDB" id="199846at2157"/>
<feature type="transmembrane region" description="Helical" evidence="1">
    <location>
        <begin position="390"/>
        <end position="407"/>
    </location>
</feature>
<feature type="transmembrane region" description="Helical" evidence="1">
    <location>
        <begin position="169"/>
        <end position="188"/>
    </location>
</feature>
<evidence type="ECO:0000256" key="1">
    <source>
        <dbReference type="SAM" id="Phobius"/>
    </source>
</evidence>
<feature type="domain" description="DUF112" evidence="2">
    <location>
        <begin position="21"/>
        <end position="439"/>
    </location>
</feature>
<organism evidence="3 4">
    <name type="scientific">Salinadaptatus halalkaliphilus</name>
    <dbReference type="NCBI Taxonomy" id="2419781"/>
    <lineage>
        <taxon>Archaea</taxon>
        <taxon>Methanobacteriati</taxon>
        <taxon>Methanobacteriota</taxon>
        <taxon>Stenosarchaea group</taxon>
        <taxon>Halobacteria</taxon>
        <taxon>Halobacteriales</taxon>
        <taxon>Natrialbaceae</taxon>
        <taxon>Salinadaptatus</taxon>
    </lineage>
</organism>
<feature type="transmembrane region" description="Helical" evidence="1">
    <location>
        <begin position="414"/>
        <end position="447"/>
    </location>
</feature>
<protein>
    <recommendedName>
        <fullName evidence="2">DUF112 domain-containing protein</fullName>
    </recommendedName>
</protein>